<accession>B1I0G0</accession>
<gene>
    <name evidence="1" type="ordered locus">Bsph_p089</name>
</gene>
<keyword evidence="1" id="KW-0614">Plasmid</keyword>
<evidence type="ECO:0000313" key="1">
    <source>
        <dbReference type="EMBL" id="ACA42319.1"/>
    </source>
</evidence>
<dbReference type="EnsemblBacteria" id="ACA42319">
    <property type="protein sequence ID" value="ACA42319"/>
    <property type="gene ID" value="Bsph_p089"/>
</dbReference>
<organism evidence="1 2">
    <name type="scientific">Lysinibacillus sphaericus (strain C3-41)</name>
    <dbReference type="NCBI Taxonomy" id="444177"/>
    <lineage>
        <taxon>Bacteria</taxon>
        <taxon>Bacillati</taxon>
        <taxon>Bacillota</taxon>
        <taxon>Bacilli</taxon>
        <taxon>Bacillales</taxon>
        <taxon>Bacillaceae</taxon>
        <taxon>Lysinibacillus</taxon>
    </lineage>
</organism>
<name>B1I0G0_LYSSC</name>
<dbReference type="HOGENOM" id="CLU_2650136_0_0_9"/>
<reference evidence="1 2" key="1">
    <citation type="journal article" date="2008" name="J. Bacteriol.">
        <title>Complete genome sequence of the mosquitocidal bacterium Bacillus sphaericus C3-41 and comparison with those of closely related Bacillus species.</title>
        <authorList>
            <person name="Hu X."/>
            <person name="Fan W."/>
            <person name="Han B."/>
            <person name="Liu H."/>
            <person name="Zheng D."/>
            <person name="Li Q."/>
            <person name="Dong W."/>
            <person name="Yan J."/>
            <person name="Gao M."/>
            <person name="Berry C."/>
            <person name="Yuan Z."/>
        </authorList>
    </citation>
    <scope>NUCLEOTIDE SEQUENCE [LARGE SCALE GENOMIC DNA]</scope>
    <source>
        <strain evidence="1 2">C3-41</strain>
        <plasmid evidence="1 2">pBsph</plasmid>
    </source>
</reference>
<dbReference type="KEGG" id="lsp:Bsph_p089"/>
<dbReference type="AlphaFoldDB" id="B1I0G0"/>
<dbReference type="Proteomes" id="UP000002164">
    <property type="component" value="Plasmid pBsph"/>
</dbReference>
<geneLocation type="plasmid" evidence="1 2">
    <name>pBsph</name>
</geneLocation>
<dbReference type="EMBL" id="CP000818">
    <property type="protein sequence ID" value="ACA42319.1"/>
    <property type="molecule type" value="Genomic_DNA"/>
</dbReference>
<sequence>MTKQYIASIKNTTTGSWLKSTNSHNNTTSSGIIHSYDHTLLKEERLIFKDKNVAENTLKTLQVNYPDIFILVNETI</sequence>
<evidence type="ECO:0000313" key="2">
    <source>
        <dbReference type="Proteomes" id="UP000002164"/>
    </source>
</evidence>
<proteinExistence type="predicted"/>
<protein>
    <submittedName>
        <fullName evidence="1">Uncharacterized protein</fullName>
    </submittedName>
</protein>